<dbReference type="Proteomes" id="UP000827872">
    <property type="component" value="Linkage Group LG04"/>
</dbReference>
<keyword evidence="2" id="KW-1185">Reference proteome</keyword>
<protein>
    <submittedName>
        <fullName evidence="1">Uncharacterized protein</fullName>
    </submittedName>
</protein>
<evidence type="ECO:0000313" key="1">
    <source>
        <dbReference type="EMBL" id="KAH8005018.1"/>
    </source>
</evidence>
<comment type="caution">
    <text evidence="1">The sequence shown here is derived from an EMBL/GenBank/DDBJ whole genome shotgun (WGS) entry which is preliminary data.</text>
</comment>
<evidence type="ECO:0000313" key="2">
    <source>
        <dbReference type="Proteomes" id="UP000827872"/>
    </source>
</evidence>
<accession>A0ACB8FHJ7</accession>
<sequence>MHLGLLANAREGSLDPATAAAFPYLPPAQQKGELSIQATQKEIEKRQLQLKNVTDLGEGLKTVLKGKESLVNDKVTLLSSNWIAVTSRAEEWFNLLMHPPKDGCQQMMIKRQNYYR</sequence>
<organism evidence="1 2">
    <name type="scientific">Sphaerodactylus townsendi</name>
    <dbReference type="NCBI Taxonomy" id="933632"/>
    <lineage>
        <taxon>Eukaryota</taxon>
        <taxon>Metazoa</taxon>
        <taxon>Chordata</taxon>
        <taxon>Craniata</taxon>
        <taxon>Vertebrata</taxon>
        <taxon>Euteleostomi</taxon>
        <taxon>Lepidosauria</taxon>
        <taxon>Squamata</taxon>
        <taxon>Bifurcata</taxon>
        <taxon>Gekkota</taxon>
        <taxon>Sphaerodactylidae</taxon>
        <taxon>Sphaerodactylus</taxon>
    </lineage>
</organism>
<name>A0ACB8FHJ7_9SAUR</name>
<gene>
    <name evidence="1" type="ORF">K3G42_022365</name>
</gene>
<dbReference type="EMBL" id="CM037617">
    <property type="protein sequence ID" value="KAH8005018.1"/>
    <property type="molecule type" value="Genomic_DNA"/>
</dbReference>
<reference evidence="1" key="1">
    <citation type="submission" date="2021-08" db="EMBL/GenBank/DDBJ databases">
        <title>The first chromosome-level gecko genome reveals the dynamic sex chromosomes of Neotropical dwarf geckos (Sphaerodactylidae: Sphaerodactylus).</title>
        <authorList>
            <person name="Pinto B.J."/>
            <person name="Keating S.E."/>
            <person name="Gamble T."/>
        </authorList>
    </citation>
    <scope>NUCLEOTIDE SEQUENCE</scope>
    <source>
        <strain evidence="1">TG3544</strain>
    </source>
</reference>
<proteinExistence type="predicted"/>